<organism evidence="1 2">
    <name type="scientific">Arthrobacter terricola</name>
    <dbReference type="NCBI Taxonomy" id="2547396"/>
    <lineage>
        <taxon>Bacteria</taxon>
        <taxon>Bacillati</taxon>
        <taxon>Actinomycetota</taxon>
        <taxon>Actinomycetes</taxon>
        <taxon>Micrococcales</taxon>
        <taxon>Micrococcaceae</taxon>
        <taxon>Arthrobacter</taxon>
    </lineage>
</organism>
<dbReference type="OrthoDB" id="4951458at2"/>
<evidence type="ECO:0000313" key="1">
    <source>
        <dbReference type="EMBL" id="TDF98450.1"/>
    </source>
</evidence>
<comment type="caution">
    <text evidence="1">The sequence shown here is derived from an EMBL/GenBank/DDBJ whole genome shotgun (WGS) entry which is preliminary data.</text>
</comment>
<proteinExistence type="predicted"/>
<dbReference type="AlphaFoldDB" id="A0A4R5KU61"/>
<sequence length="143" mass="15399">MPTISDPIVPQGAPPPRGERVWCSTCGTSEHLVLDSIEPLKPPVNDLVDIAYTCVECDTFYAHTAAFHDVAAILNQQGATASGVLQFGGEYIHCGEPMKISATGFHSIYDPISTEDPSVNLLDVYLATKVLQCSCGFRMEIPS</sequence>
<dbReference type="EMBL" id="SMRU01000006">
    <property type="protein sequence ID" value="TDF98450.1"/>
    <property type="molecule type" value="Genomic_DNA"/>
</dbReference>
<evidence type="ECO:0000313" key="2">
    <source>
        <dbReference type="Proteomes" id="UP000295511"/>
    </source>
</evidence>
<gene>
    <name evidence="1" type="ORF">E1809_06650</name>
</gene>
<dbReference type="RefSeq" id="WP_133203435.1">
    <property type="nucleotide sequence ID" value="NZ_SMRU01000006.1"/>
</dbReference>
<name>A0A4R5KU61_9MICC</name>
<dbReference type="Proteomes" id="UP000295511">
    <property type="component" value="Unassembled WGS sequence"/>
</dbReference>
<accession>A0A4R5KU61</accession>
<keyword evidence="2" id="KW-1185">Reference proteome</keyword>
<reference evidence="1 2" key="1">
    <citation type="submission" date="2019-03" db="EMBL/GenBank/DDBJ databases">
        <title>Whole genome sequence of Arthrobacter sp JH1-1.</title>
        <authorList>
            <person name="Trinh H.N."/>
        </authorList>
    </citation>
    <scope>NUCLEOTIDE SEQUENCE [LARGE SCALE GENOMIC DNA]</scope>
    <source>
        <strain evidence="1 2">JH1-1</strain>
    </source>
</reference>
<protein>
    <submittedName>
        <fullName evidence="1">Uncharacterized protein</fullName>
    </submittedName>
</protein>